<proteinExistence type="predicted"/>
<evidence type="ECO:0000256" key="1">
    <source>
        <dbReference type="SAM" id="Phobius"/>
    </source>
</evidence>
<keyword evidence="3" id="KW-1185">Reference proteome</keyword>
<feature type="transmembrane region" description="Helical" evidence="1">
    <location>
        <begin position="139"/>
        <end position="160"/>
    </location>
</feature>
<evidence type="ECO:0000313" key="3">
    <source>
        <dbReference type="Proteomes" id="UP001187192"/>
    </source>
</evidence>
<dbReference type="AlphaFoldDB" id="A0AA88AKB8"/>
<keyword evidence="1" id="KW-1133">Transmembrane helix</keyword>
<dbReference type="EMBL" id="BTGU01000053">
    <property type="protein sequence ID" value="GMN54722.1"/>
    <property type="molecule type" value="Genomic_DNA"/>
</dbReference>
<keyword evidence="1" id="KW-0812">Transmembrane</keyword>
<reference evidence="2" key="1">
    <citation type="submission" date="2023-07" db="EMBL/GenBank/DDBJ databases">
        <title>draft genome sequence of fig (Ficus carica).</title>
        <authorList>
            <person name="Takahashi T."/>
            <person name="Nishimura K."/>
        </authorList>
    </citation>
    <scope>NUCLEOTIDE SEQUENCE</scope>
</reference>
<organism evidence="2 3">
    <name type="scientific">Ficus carica</name>
    <name type="common">Common fig</name>
    <dbReference type="NCBI Taxonomy" id="3494"/>
    <lineage>
        <taxon>Eukaryota</taxon>
        <taxon>Viridiplantae</taxon>
        <taxon>Streptophyta</taxon>
        <taxon>Embryophyta</taxon>
        <taxon>Tracheophyta</taxon>
        <taxon>Spermatophyta</taxon>
        <taxon>Magnoliopsida</taxon>
        <taxon>eudicotyledons</taxon>
        <taxon>Gunneridae</taxon>
        <taxon>Pentapetalae</taxon>
        <taxon>rosids</taxon>
        <taxon>fabids</taxon>
        <taxon>Rosales</taxon>
        <taxon>Moraceae</taxon>
        <taxon>Ficeae</taxon>
        <taxon>Ficus</taxon>
    </lineage>
</organism>
<feature type="transmembrane region" description="Helical" evidence="1">
    <location>
        <begin position="85"/>
        <end position="103"/>
    </location>
</feature>
<protein>
    <submittedName>
        <fullName evidence="2">Uncharacterized protein</fullName>
    </submittedName>
</protein>
<sequence length="169" mass="19392">MKTFNYNTNNYLEITFFCVVISLHELFLAGLLFSPFFDAVLRRYRAHLALKSLGEVAVMILTSQLLQWVVFAGRHDQSRRLGESYIYLSSEVASMITWLWLSIDALAVVNLVRPGYHYSIFEVTATLTVHLSMESRKDLPFLSWFVISGVFVILLVKNFAWHGVNNVHG</sequence>
<comment type="caution">
    <text evidence="2">The sequence shown here is derived from an EMBL/GenBank/DDBJ whole genome shotgun (WGS) entry which is preliminary data.</text>
</comment>
<evidence type="ECO:0000313" key="2">
    <source>
        <dbReference type="EMBL" id="GMN54722.1"/>
    </source>
</evidence>
<feature type="transmembrane region" description="Helical" evidence="1">
    <location>
        <begin position="12"/>
        <end position="33"/>
    </location>
</feature>
<gene>
    <name evidence="2" type="ORF">TIFTF001_023834</name>
</gene>
<dbReference type="Proteomes" id="UP001187192">
    <property type="component" value="Unassembled WGS sequence"/>
</dbReference>
<keyword evidence="1" id="KW-0472">Membrane</keyword>
<feature type="transmembrane region" description="Helical" evidence="1">
    <location>
        <begin position="53"/>
        <end position="73"/>
    </location>
</feature>
<name>A0AA88AKB8_FICCA</name>
<accession>A0AA88AKB8</accession>